<feature type="region of interest" description="Disordered" evidence="1">
    <location>
        <begin position="1"/>
        <end position="61"/>
    </location>
</feature>
<evidence type="ECO:0000313" key="3">
    <source>
        <dbReference type="Proteomes" id="UP000182235"/>
    </source>
</evidence>
<gene>
    <name evidence="2" type="ORF">AJ78_07889</name>
</gene>
<proteinExistence type="predicted"/>
<dbReference type="EMBL" id="LGRN01000569">
    <property type="protein sequence ID" value="OJD11306.1"/>
    <property type="molecule type" value="Genomic_DNA"/>
</dbReference>
<evidence type="ECO:0000256" key="1">
    <source>
        <dbReference type="SAM" id="MobiDB-lite"/>
    </source>
</evidence>
<feature type="non-terminal residue" evidence="2">
    <location>
        <position position="61"/>
    </location>
</feature>
<dbReference type="AlphaFoldDB" id="A0A1J9P5Z4"/>
<dbReference type="VEuPathDB" id="FungiDB:AJ78_07889"/>
<organism evidence="2 3">
    <name type="scientific">Emergomyces pasteurianus Ep9510</name>
    <dbReference type="NCBI Taxonomy" id="1447872"/>
    <lineage>
        <taxon>Eukaryota</taxon>
        <taxon>Fungi</taxon>
        <taxon>Dikarya</taxon>
        <taxon>Ascomycota</taxon>
        <taxon>Pezizomycotina</taxon>
        <taxon>Eurotiomycetes</taxon>
        <taxon>Eurotiomycetidae</taxon>
        <taxon>Onygenales</taxon>
        <taxon>Ajellomycetaceae</taxon>
        <taxon>Emergomyces</taxon>
    </lineage>
</organism>
<evidence type="ECO:0000313" key="2">
    <source>
        <dbReference type="EMBL" id="OJD11306.1"/>
    </source>
</evidence>
<name>A0A1J9P5Z4_9EURO</name>
<dbReference type="Proteomes" id="UP000182235">
    <property type="component" value="Unassembled WGS sequence"/>
</dbReference>
<accession>A0A1J9P5Z4</accession>
<reference evidence="2 3" key="1">
    <citation type="submission" date="2015-07" db="EMBL/GenBank/DDBJ databases">
        <title>Emmonsia species relationships and genome sequence.</title>
        <authorList>
            <consortium name="The Broad Institute Genomics Platform"/>
            <person name="Cuomo C.A."/>
            <person name="Munoz J.F."/>
            <person name="Imamovic A."/>
            <person name="Priest M.E."/>
            <person name="Young S."/>
            <person name="Clay O.K."/>
            <person name="McEwen J.G."/>
        </authorList>
    </citation>
    <scope>NUCLEOTIDE SEQUENCE [LARGE SCALE GENOMIC DNA]</scope>
    <source>
        <strain evidence="2 3">UAMH 9510</strain>
    </source>
</reference>
<keyword evidence="3" id="KW-1185">Reference proteome</keyword>
<feature type="compositionally biased region" description="Low complexity" evidence="1">
    <location>
        <begin position="30"/>
        <end position="48"/>
    </location>
</feature>
<sequence>MPALDPRQSLQVLKKQRQRREAIVPRGGLSSESTAAISARSEAAADTALDPPFWKKGKTGR</sequence>
<comment type="caution">
    <text evidence="2">The sequence shown here is derived from an EMBL/GenBank/DDBJ whole genome shotgun (WGS) entry which is preliminary data.</text>
</comment>
<protein>
    <submittedName>
        <fullName evidence="2">Uncharacterized protein</fullName>
    </submittedName>
</protein>